<evidence type="ECO:0000313" key="1">
    <source>
        <dbReference type="Proteomes" id="UP000261680"/>
    </source>
</evidence>
<dbReference type="KEGG" id="umr:121099801"/>
<dbReference type="GeneID" id="121099801"/>
<dbReference type="OrthoDB" id="193499at2759"/>
<evidence type="ECO:0000313" key="2">
    <source>
        <dbReference type="RefSeq" id="XP_040475244.1"/>
    </source>
</evidence>
<proteinExistence type="predicted"/>
<dbReference type="InterPro" id="IPR029000">
    <property type="entry name" value="Cyclophilin-like_dom_sf"/>
</dbReference>
<dbReference type="SUPFAM" id="SSF50891">
    <property type="entry name" value="Cyclophilin-like"/>
    <property type="match status" value="1"/>
</dbReference>
<reference evidence="2" key="1">
    <citation type="submission" date="2025-08" db="UniProtKB">
        <authorList>
            <consortium name="RefSeq"/>
        </authorList>
    </citation>
    <scope>IDENTIFICATION</scope>
    <source>
        <tissue evidence="2">Whole blood</tissue>
    </source>
</reference>
<dbReference type="Gene3D" id="2.40.100.10">
    <property type="entry name" value="Cyclophilin-like"/>
    <property type="match status" value="1"/>
</dbReference>
<gene>
    <name evidence="2" type="primary">LOC121099801</name>
</gene>
<dbReference type="Proteomes" id="UP000261680">
    <property type="component" value="Unplaced"/>
</dbReference>
<protein>
    <submittedName>
        <fullName evidence="2">Peptidyl-prolyl cis-trans isomerase E-like</fullName>
    </submittedName>
</protein>
<name>A0A8M1F2N8_URSMA</name>
<dbReference type="AlphaFoldDB" id="A0A8M1F2N8"/>
<keyword evidence="1" id="KW-1185">Reference proteome</keyword>
<dbReference type="RefSeq" id="XP_040475244.1">
    <property type="nucleotide sequence ID" value="XM_040619310.1"/>
</dbReference>
<accession>A0A8M1F2N8</accession>
<organism evidence="1 2">
    <name type="scientific">Ursus maritimus</name>
    <name type="common">Polar bear</name>
    <name type="synonym">Thalarctos maritimus</name>
    <dbReference type="NCBI Taxonomy" id="29073"/>
    <lineage>
        <taxon>Eukaryota</taxon>
        <taxon>Metazoa</taxon>
        <taxon>Chordata</taxon>
        <taxon>Craniata</taxon>
        <taxon>Vertebrata</taxon>
        <taxon>Euteleostomi</taxon>
        <taxon>Mammalia</taxon>
        <taxon>Eutheria</taxon>
        <taxon>Laurasiatheria</taxon>
        <taxon>Carnivora</taxon>
        <taxon>Caniformia</taxon>
        <taxon>Ursidae</taxon>
        <taxon>Ursus</taxon>
    </lineage>
</organism>
<sequence length="98" mass="10741">MLTSEGEPAAKKARSNPQVYMDIKIGNKPAGRIQMLLRPDVVPMTAVFGCFRSDFSGNRLLEDCMQKAYQGGISGTTARPWEQIGERVKQPLCSHTGA</sequence>